<reference evidence="1" key="1">
    <citation type="journal article" date="2015" name="Nature">
        <title>Complex archaea that bridge the gap between prokaryotes and eukaryotes.</title>
        <authorList>
            <person name="Spang A."/>
            <person name="Saw J.H."/>
            <person name="Jorgensen S.L."/>
            <person name="Zaremba-Niedzwiedzka K."/>
            <person name="Martijn J."/>
            <person name="Lind A.E."/>
            <person name="van Eijk R."/>
            <person name="Schleper C."/>
            <person name="Guy L."/>
            <person name="Ettema T.J."/>
        </authorList>
    </citation>
    <scope>NUCLEOTIDE SEQUENCE</scope>
</reference>
<comment type="caution">
    <text evidence="1">The sequence shown here is derived from an EMBL/GenBank/DDBJ whole genome shotgun (WGS) entry which is preliminary data.</text>
</comment>
<evidence type="ECO:0000313" key="1">
    <source>
        <dbReference type="EMBL" id="KKN95694.1"/>
    </source>
</evidence>
<proteinExistence type="predicted"/>
<organism evidence="1">
    <name type="scientific">marine sediment metagenome</name>
    <dbReference type="NCBI Taxonomy" id="412755"/>
    <lineage>
        <taxon>unclassified sequences</taxon>
        <taxon>metagenomes</taxon>
        <taxon>ecological metagenomes</taxon>
    </lineage>
</organism>
<protein>
    <submittedName>
        <fullName evidence="1">Uncharacterized protein</fullName>
    </submittedName>
</protein>
<dbReference type="AlphaFoldDB" id="A0A0F9UVC6"/>
<accession>A0A0F9UVC6</accession>
<gene>
    <name evidence="1" type="ORF">LCGC14_0175630</name>
</gene>
<sequence>MIIYGIELKADQDDDIIIFISSKPSKEIIEGIKDVINENHEDENWTYDGIRHSIREFLKNHNIKIIEDPYKPISFDMDSFN</sequence>
<dbReference type="EMBL" id="LAZR01000069">
    <property type="protein sequence ID" value="KKN95694.1"/>
    <property type="molecule type" value="Genomic_DNA"/>
</dbReference>
<name>A0A0F9UVC6_9ZZZZ</name>